<keyword evidence="3" id="KW-1185">Reference proteome</keyword>
<accession>C9SSR7</accession>
<dbReference type="GeneID" id="9529740"/>
<dbReference type="EMBL" id="DS985224">
    <property type="protein sequence ID" value="EEY21832.1"/>
    <property type="molecule type" value="Genomic_DNA"/>
</dbReference>
<dbReference type="RefSeq" id="XP_003001683.1">
    <property type="nucleotide sequence ID" value="XM_003001637.1"/>
</dbReference>
<dbReference type="HOGENOM" id="CLU_1267760_0_0_1"/>
<feature type="region of interest" description="Disordered" evidence="1">
    <location>
        <begin position="157"/>
        <end position="176"/>
    </location>
</feature>
<proteinExistence type="predicted"/>
<organism evidence="3">
    <name type="scientific">Verticillium alfalfae (strain VaMs.102 / ATCC MYA-4576 / FGSC 10136)</name>
    <name type="common">Verticillium wilt of alfalfa</name>
    <name type="synonym">Verticillium albo-atrum</name>
    <dbReference type="NCBI Taxonomy" id="526221"/>
    <lineage>
        <taxon>Eukaryota</taxon>
        <taxon>Fungi</taxon>
        <taxon>Dikarya</taxon>
        <taxon>Ascomycota</taxon>
        <taxon>Pezizomycotina</taxon>
        <taxon>Sordariomycetes</taxon>
        <taxon>Hypocreomycetidae</taxon>
        <taxon>Glomerellales</taxon>
        <taxon>Plectosphaerellaceae</taxon>
        <taxon>Verticillium</taxon>
    </lineage>
</organism>
<dbReference type="AlphaFoldDB" id="C9SSR7"/>
<evidence type="ECO:0000313" key="3">
    <source>
        <dbReference type="Proteomes" id="UP000008698"/>
    </source>
</evidence>
<name>C9SSR7_VERA1</name>
<dbReference type="KEGG" id="val:VDBG_07942"/>
<reference evidence="3" key="1">
    <citation type="journal article" date="2011" name="PLoS Pathog.">
        <title>Comparative genomics yields insights into niche adaptation of plant vascular wilt pathogens.</title>
        <authorList>
            <person name="Klosterman S.J."/>
            <person name="Subbarao K.V."/>
            <person name="Kang S."/>
            <person name="Veronese P."/>
            <person name="Gold S.E."/>
            <person name="Thomma B.P.H.J."/>
            <person name="Chen Z."/>
            <person name="Henrissat B."/>
            <person name="Lee Y.-H."/>
            <person name="Park J."/>
            <person name="Garcia-Pedrajas M.D."/>
            <person name="Barbara D.J."/>
            <person name="Anchieta A."/>
            <person name="de Jonge R."/>
            <person name="Santhanam P."/>
            <person name="Maruthachalam K."/>
            <person name="Atallah Z."/>
            <person name="Amyotte S.G."/>
            <person name="Paz Z."/>
            <person name="Inderbitzin P."/>
            <person name="Hayes R.J."/>
            <person name="Heiman D.I."/>
            <person name="Young S."/>
            <person name="Zeng Q."/>
            <person name="Engels R."/>
            <person name="Galagan J."/>
            <person name="Cuomo C.A."/>
            <person name="Dobinson K.F."/>
            <person name="Ma L.-J."/>
        </authorList>
    </citation>
    <scope>NUCLEOTIDE SEQUENCE [LARGE SCALE GENOMIC DNA]</scope>
    <source>
        <strain evidence="3">VaMs.102 / ATCC MYA-4576 / FGSC 10136</strain>
    </source>
</reference>
<sequence length="218" mass="24590">MSHLALLSSPRRRIVHGCLLDSWTNRAPTPHPTSPVRLPEAVNAMSLLGRRALEILNARNTLPLLIKGETSHFCLFYWGRQTGRGWRNLVNAVILPCYSSPYRHPHLRPPESQDANKGRKEIKVQNWLLHPLPALSLSLSAIPTKSLKQIQRENCRPTIRGKEGPSTISPWEPAQGGDAGVWRRQQKCSWAEVLPNLRDFEIHARPPKQCHAEVATPT</sequence>
<dbReference type="Proteomes" id="UP000008698">
    <property type="component" value="Unassembled WGS sequence"/>
</dbReference>
<protein>
    <submittedName>
        <fullName evidence="2">Predicted protein</fullName>
    </submittedName>
</protein>
<evidence type="ECO:0000256" key="1">
    <source>
        <dbReference type="SAM" id="MobiDB-lite"/>
    </source>
</evidence>
<gene>
    <name evidence="2" type="ORF">VDBG_07942</name>
</gene>
<evidence type="ECO:0000313" key="2">
    <source>
        <dbReference type="EMBL" id="EEY21832.1"/>
    </source>
</evidence>